<evidence type="ECO:0000256" key="9">
    <source>
        <dbReference type="ARBA" id="ARBA00023277"/>
    </source>
</evidence>
<dbReference type="InterPro" id="IPR006407">
    <property type="entry name" value="GlgB"/>
</dbReference>
<comment type="subunit">
    <text evidence="10">Monomer.</text>
</comment>
<evidence type="ECO:0000313" key="14">
    <source>
        <dbReference type="Proteomes" id="UP000501451"/>
    </source>
</evidence>
<keyword evidence="8 10" id="KW-0320">Glycogen biosynthesis</keyword>
<dbReference type="GO" id="GO:0004553">
    <property type="term" value="F:hydrolase activity, hydrolyzing O-glycosyl compounds"/>
    <property type="evidence" value="ECO:0007669"/>
    <property type="project" value="InterPro"/>
</dbReference>
<evidence type="ECO:0000256" key="3">
    <source>
        <dbReference type="ARBA" id="ARBA00004964"/>
    </source>
</evidence>
<dbReference type="Proteomes" id="UP000501451">
    <property type="component" value="Chromosome"/>
</dbReference>
<sequence>MKRNIYQDLEEELYLFNHGNHFESYHVFGSKRSFEDQLDGWRFTVWAPHAKNVCLVGDFSQWESIEMEKIGDTGAWSVFTQVATEGDCYKYQIEDQHGRHFLKIDPYAHAFEVPPKDASLVSDLPDRKWRDGRWQANKKRKKIYQKPLNIYEVHFASWRRHPDGRSYNFKELAAELIPYVKEMGYTHIEFMPVMEHPLEASWGYQITGYYAVAARYGTVEDFQAFVEEAHKNGIGVIVDWVPGHFCRNDYALAYYDGSPTFEYHDINRANNVRWGTLNFDLGKNQVHSFLISNAIFWIKECHVDGIRVDAVSNMLYLDYDEGPWTPNEDGSNDNKQGVNFLKKLNTVAFGYDDTTLMIAEESTSWANVTKPVEMGGLGFNYKWNMGWMNDTLKFFSIDPLYRKDHFNLLTFSFMYAFNENFLLPISHDEVVHGKRSLLGRIPGDRYNQFAGLRSLQAYMFAHPGKKLNFMGNEIGQFLEWRFHEEVEWGVLKQPFNTEYQFFIKQLNQLYKEQKALHEIDDSYTGVEIIDADNHAETILSFIRKSEKERDFLIIISNFTPIERRSFVVGVPYEGTYEELLNTEMKEFGGTWTTKQADMKTTEQNYKQFSHTIEVTVPASGTLYIRPKRIYGVSKK</sequence>
<evidence type="ECO:0000256" key="4">
    <source>
        <dbReference type="ARBA" id="ARBA00009000"/>
    </source>
</evidence>
<feature type="active site" description="Nucleophile" evidence="10 11">
    <location>
        <position position="309"/>
    </location>
</feature>
<dbReference type="UniPathway" id="UPA00164"/>
<evidence type="ECO:0000259" key="12">
    <source>
        <dbReference type="SMART" id="SM00642"/>
    </source>
</evidence>
<evidence type="ECO:0000256" key="5">
    <source>
        <dbReference type="ARBA" id="ARBA00022600"/>
    </source>
</evidence>
<keyword evidence="6 10" id="KW-0328">Glycosyltransferase</keyword>
<keyword evidence="14" id="KW-1185">Reference proteome</keyword>
<dbReference type="InterPro" id="IPR014756">
    <property type="entry name" value="Ig_E-set"/>
</dbReference>
<feature type="active site" description="Proton donor" evidence="10 11">
    <location>
        <position position="360"/>
    </location>
</feature>
<name>A0A6G7K798_9LACT</name>
<dbReference type="InterPro" id="IPR017853">
    <property type="entry name" value="GH"/>
</dbReference>
<dbReference type="HAMAP" id="MF_00685">
    <property type="entry name" value="GlgB"/>
    <property type="match status" value="1"/>
</dbReference>
<dbReference type="Pfam" id="PF02806">
    <property type="entry name" value="Alpha-amylase_C"/>
    <property type="match status" value="1"/>
</dbReference>
<dbReference type="InterPro" id="IPR006048">
    <property type="entry name" value="A-amylase/branching_C"/>
</dbReference>
<organism evidence="13 14">
    <name type="scientific">Jeotgalibaca arthritidis</name>
    <dbReference type="NCBI Taxonomy" id="1868794"/>
    <lineage>
        <taxon>Bacteria</taxon>
        <taxon>Bacillati</taxon>
        <taxon>Bacillota</taxon>
        <taxon>Bacilli</taxon>
        <taxon>Lactobacillales</taxon>
        <taxon>Carnobacteriaceae</taxon>
        <taxon>Jeotgalibaca</taxon>
    </lineage>
</organism>
<dbReference type="Gene3D" id="3.20.20.80">
    <property type="entry name" value="Glycosidases"/>
    <property type="match status" value="1"/>
</dbReference>
<keyword evidence="5 10" id="KW-0321">Glycogen metabolism</keyword>
<accession>A0A6G7K798</accession>
<dbReference type="SUPFAM" id="SSF51445">
    <property type="entry name" value="(Trans)glycosidases"/>
    <property type="match status" value="1"/>
</dbReference>
<dbReference type="InterPro" id="IPR037439">
    <property type="entry name" value="Branching_enzy"/>
</dbReference>
<dbReference type="GO" id="GO:0003844">
    <property type="term" value="F:1,4-alpha-glucan branching enzyme activity"/>
    <property type="evidence" value="ECO:0007669"/>
    <property type="project" value="UniProtKB-UniRule"/>
</dbReference>
<dbReference type="InterPro" id="IPR006047">
    <property type="entry name" value="GH13_cat_dom"/>
</dbReference>
<dbReference type="CDD" id="cd11322">
    <property type="entry name" value="AmyAc_Glg_BE"/>
    <property type="match status" value="1"/>
</dbReference>
<dbReference type="SUPFAM" id="SSF51011">
    <property type="entry name" value="Glycosyl hydrolase domain"/>
    <property type="match status" value="1"/>
</dbReference>
<keyword evidence="9 10" id="KW-0119">Carbohydrate metabolism</keyword>
<gene>
    <name evidence="10 13" type="primary">glgB</name>
    <name evidence="13" type="ORF">G7057_00700</name>
</gene>
<dbReference type="InterPro" id="IPR013780">
    <property type="entry name" value="Glyco_hydro_b"/>
</dbReference>
<proteinExistence type="inferred from homology"/>
<dbReference type="Gene3D" id="2.60.40.1180">
    <property type="entry name" value="Golgi alpha-mannosidase II"/>
    <property type="match status" value="1"/>
</dbReference>
<dbReference type="GO" id="GO:0005978">
    <property type="term" value="P:glycogen biosynthetic process"/>
    <property type="evidence" value="ECO:0007669"/>
    <property type="project" value="UniProtKB-UniRule"/>
</dbReference>
<dbReference type="FunFam" id="3.20.20.80:FF:000003">
    <property type="entry name" value="1,4-alpha-glucan branching enzyme GlgB"/>
    <property type="match status" value="1"/>
</dbReference>
<dbReference type="SMART" id="SM00642">
    <property type="entry name" value="Aamy"/>
    <property type="match status" value="1"/>
</dbReference>
<dbReference type="GO" id="GO:0005829">
    <property type="term" value="C:cytosol"/>
    <property type="evidence" value="ECO:0007669"/>
    <property type="project" value="TreeGrafter"/>
</dbReference>
<evidence type="ECO:0000256" key="7">
    <source>
        <dbReference type="ARBA" id="ARBA00022679"/>
    </source>
</evidence>
<protein>
    <recommendedName>
        <fullName evidence="10">1,4-alpha-glucan branching enzyme GlgB</fullName>
        <ecNumber evidence="10">2.4.1.18</ecNumber>
    </recommendedName>
    <alternativeName>
        <fullName evidence="10">1,4-alpha-D-glucan:1,4-alpha-D-glucan 6-glucosyl-transferase</fullName>
    </alternativeName>
    <alternativeName>
        <fullName evidence="10">Alpha-(1-&gt;4)-glucan branching enzyme</fullName>
    </alternativeName>
    <alternativeName>
        <fullName evidence="10">Glycogen branching enzyme</fullName>
        <shortName evidence="10">BE</shortName>
    </alternativeName>
</protein>
<dbReference type="Pfam" id="PF02922">
    <property type="entry name" value="CBM_48"/>
    <property type="match status" value="1"/>
</dbReference>
<dbReference type="AlphaFoldDB" id="A0A6G7K798"/>
<dbReference type="PIRSF" id="PIRSF000463">
    <property type="entry name" value="GlgB"/>
    <property type="match status" value="1"/>
</dbReference>
<feature type="domain" description="Glycosyl hydrolase family 13 catalytic" evidence="12">
    <location>
        <begin position="152"/>
        <end position="510"/>
    </location>
</feature>
<dbReference type="PANTHER" id="PTHR43651:SF3">
    <property type="entry name" value="1,4-ALPHA-GLUCAN-BRANCHING ENZYME"/>
    <property type="match status" value="1"/>
</dbReference>
<dbReference type="NCBIfam" id="NF008967">
    <property type="entry name" value="PRK12313.1"/>
    <property type="match status" value="1"/>
</dbReference>
<dbReference type="CDD" id="cd02855">
    <property type="entry name" value="E_set_GBE_prok_N"/>
    <property type="match status" value="1"/>
</dbReference>
<comment type="function">
    <text evidence="2 10">Catalyzes the formation of the alpha-1,6-glucosidic linkages in glycogen by scission of a 1,4-alpha-linked oligosaccharide from growing alpha-1,4-glucan chains and the subsequent attachment of the oligosaccharide to the alpha-1,6 position.</text>
</comment>
<comment type="similarity">
    <text evidence="4 10">Belongs to the glycosyl hydrolase 13 family. GlgB subfamily.</text>
</comment>
<dbReference type="NCBIfam" id="TIGR01515">
    <property type="entry name" value="branching_enzym"/>
    <property type="match status" value="1"/>
</dbReference>
<keyword evidence="7 10" id="KW-0808">Transferase</keyword>
<evidence type="ECO:0000256" key="8">
    <source>
        <dbReference type="ARBA" id="ARBA00023056"/>
    </source>
</evidence>
<evidence type="ECO:0000256" key="2">
    <source>
        <dbReference type="ARBA" id="ARBA00002953"/>
    </source>
</evidence>
<evidence type="ECO:0000256" key="1">
    <source>
        <dbReference type="ARBA" id="ARBA00000826"/>
    </source>
</evidence>
<comment type="catalytic activity">
    <reaction evidence="1 10">
        <text>Transfers a segment of a (1-&gt;4)-alpha-D-glucan chain to a primary hydroxy group in a similar glucan chain.</text>
        <dbReference type="EC" id="2.4.1.18"/>
    </reaction>
</comment>
<dbReference type="InterPro" id="IPR004193">
    <property type="entry name" value="Glyco_hydro_13_N"/>
</dbReference>
<comment type="pathway">
    <text evidence="3 10">Glycan biosynthesis; glycogen biosynthesis.</text>
</comment>
<dbReference type="EMBL" id="CP049740">
    <property type="protein sequence ID" value="QII81133.1"/>
    <property type="molecule type" value="Genomic_DNA"/>
</dbReference>
<dbReference type="EC" id="2.4.1.18" evidence="10"/>
<dbReference type="SUPFAM" id="SSF81296">
    <property type="entry name" value="E set domains"/>
    <property type="match status" value="1"/>
</dbReference>
<evidence type="ECO:0000256" key="10">
    <source>
        <dbReference type="HAMAP-Rule" id="MF_00685"/>
    </source>
</evidence>
<dbReference type="PANTHER" id="PTHR43651">
    <property type="entry name" value="1,4-ALPHA-GLUCAN-BRANCHING ENZYME"/>
    <property type="match status" value="1"/>
</dbReference>
<dbReference type="NCBIfam" id="NF003811">
    <property type="entry name" value="PRK05402.1"/>
    <property type="match status" value="1"/>
</dbReference>
<dbReference type="GO" id="GO:0043169">
    <property type="term" value="F:cation binding"/>
    <property type="evidence" value="ECO:0007669"/>
    <property type="project" value="InterPro"/>
</dbReference>
<dbReference type="Pfam" id="PF00128">
    <property type="entry name" value="Alpha-amylase"/>
    <property type="match status" value="1"/>
</dbReference>
<dbReference type="Gene3D" id="2.60.40.10">
    <property type="entry name" value="Immunoglobulins"/>
    <property type="match status" value="1"/>
</dbReference>
<dbReference type="KEGG" id="jar:G7057_00700"/>
<dbReference type="InterPro" id="IPR044143">
    <property type="entry name" value="GlgB_N_E_set_prok"/>
</dbReference>
<evidence type="ECO:0000256" key="11">
    <source>
        <dbReference type="PIRSR" id="PIRSR000463-1"/>
    </source>
</evidence>
<reference evidence="13 14" key="1">
    <citation type="journal article" date="2017" name="Int. J. Syst. Evol. Microbiol.">
        <title>Jeotgalibaca porci sp. nov. and Jeotgalibaca arthritidis sp. nov., isolated from pigs, and emended description of the genus Jeotgalibaca.</title>
        <authorList>
            <person name="Zamora L."/>
            <person name="Perez-Sancho M."/>
            <person name="Dominguez L."/>
            <person name="Fernandez-Garayzabal J.F."/>
            <person name="Vela A.I."/>
        </authorList>
    </citation>
    <scope>NUCLEOTIDE SEQUENCE [LARGE SCALE GENOMIC DNA]</scope>
    <source>
        <strain evidence="13 14">CECT 9157</strain>
    </source>
</reference>
<dbReference type="InterPro" id="IPR013783">
    <property type="entry name" value="Ig-like_fold"/>
</dbReference>
<dbReference type="RefSeq" id="WP_166160576.1">
    <property type="nucleotide sequence ID" value="NZ_CP049740.1"/>
</dbReference>
<evidence type="ECO:0000256" key="6">
    <source>
        <dbReference type="ARBA" id="ARBA00022676"/>
    </source>
</evidence>
<evidence type="ECO:0000313" key="13">
    <source>
        <dbReference type="EMBL" id="QII81133.1"/>
    </source>
</evidence>